<evidence type="ECO:0000256" key="6">
    <source>
        <dbReference type="ARBA" id="ARBA00022692"/>
    </source>
</evidence>
<dbReference type="PROSITE" id="PS52015">
    <property type="entry name" value="TONB_CTD"/>
    <property type="match status" value="1"/>
</dbReference>
<evidence type="ECO:0000256" key="10">
    <source>
        <dbReference type="SAM" id="SignalP"/>
    </source>
</evidence>
<keyword evidence="6" id="KW-0812">Transmembrane</keyword>
<reference evidence="12 13" key="1">
    <citation type="submission" date="2020-10" db="EMBL/GenBank/DDBJ databases">
        <title>Phylogeny of dyella-like bacteria.</title>
        <authorList>
            <person name="Fu J."/>
        </authorList>
    </citation>
    <scope>NUCLEOTIDE SEQUENCE [LARGE SCALE GENOMIC DNA]</scope>
    <source>
        <strain evidence="12 13">THG-B117</strain>
    </source>
</reference>
<evidence type="ECO:0000256" key="9">
    <source>
        <dbReference type="ARBA" id="ARBA00023136"/>
    </source>
</evidence>
<evidence type="ECO:0000256" key="4">
    <source>
        <dbReference type="ARBA" id="ARBA00022475"/>
    </source>
</evidence>
<dbReference type="PANTHER" id="PTHR33446">
    <property type="entry name" value="PROTEIN TONB-RELATED"/>
    <property type="match status" value="1"/>
</dbReference>
<dbReference type="Gene3D" id="3.30.1150.10">
    <property type="match status" value="1"/>
</dbReference>
<evidence type="ECO:0000256" key="5">
    <source>
        <dbReference type="ARBA" id="ARBA00022519"/>
    </source>
</evidence>
<dbReference type="Proteomes" id="UP001430065">
    <property type="component" value="Unassembled WGS sequence"/>
</dbReference>
<dbReference type="EMBL" id="JADIKC010000013">
    <property type="protein sequence ID" value="MBM7123537.1"/>
    <property type="molecule type" value="Genomic_DNA"/>
</dbReference>
<keyword evidence="7" id="KW-0653">Protein transport</keyword>
<accession>A0ABS2JYH7</accession>
<evidence type="ECO:0000313" key="12">
    <source>
        <dbReference type="EMBL" id="MBM7123537.1"/>
    </source>
</evidence>
<dbReference type="InterPro" id="IPR037682">
    <property type="entry name" value="TonB_C"/>
</dbReference>
<evidence type="ECO:0000259" key="11">
    <source>
        <dbReference type="PROSITE" id="PS52015"/>
    </source>
</evidence>
<dbReference type="InterPro" id="IPR051045">
    <property type="entry name" value="TonB-dependent_transducer"/>
</dbReference>
<keyword evidence="10" id="KW-0732">Signal</keyword>
<comment type="subcellular location">
    <subcellularLocation>
        <location evidence="1">Cell inner membrane</location>
        <topology evidence="1">Single-pass membrane protein</topology>
        <orientation evidence="1">Periplasmic side</orientation>
    </subcellularLocation>
</comment>
<evidence type="ECO:0000313" key="13">
    <source>
        <dbReference type="Proteomes" id="UP001430065"/>
    </source>
</evidence>
<organism evidence="12 13">
    <name type="scientific">Dyella kyungheensis</name>
    <dbReference type="NCBI Taxonomy" id="1242174"/>
    <lineage>
        <taxon>Bacteria</taxon>
        <taxon>Pseudomonadati</taxon>
        <taxon>Pseudomonadota</taxon>
        <taxon>Gammaproteobacteria</taxon>
        <taxon>Lysobacterales</taxon>
        <taxon>Rhodanobacteraceae</taxon>
        <taxon>Dyella</taxon>
    </lineage>
</organism>
<keyword evidence="9" id="KW-0472">Membrane</keyword>
<dbReference type="SUPFAM" id="SSF74653">
    <property type="entry name" value="TolA/TonB C-terminal domain"/>
    <property type="match status" value="1"/>
</dbReference>
<comment type="similarity">
    <text evidence="2">Belongs to the TonB family.</text>
</comment>
<keyword evidence="8" id="KW-1133">Transmembrane helix</keyword>
<dbReference type="Pfam" id="PF03544">
    <property type="entry name" value="TonB_C"/>
    <property type="match status" value="1"/>
</dbReference>
<comment type="caution">
    <text evidence="12">The sequence shown here is derived from an EMBL/GenBank/DDBJ whole genome shotgun (WGS) entry which is preliminary data.</text>
</comment>
<proteinExistence type="inferred from homology"/>
<evidence type="ECO:0000256" key="3">
    <source>
        <dbReference type="ARBA" id="ARBA00022448"/>
    </source>
</evidence>
<feature type="signal peptide" evidence="10">
    <location>
        <begin position="1"/>
        <end position="24"/>
    </location>
</feature>
<keyword evidence="5" id="KW-0997">Cell inner membrane</keyword>
<dbReference type="RefSeq" id="WP_204638042.1">
    <property type="nucleotide sequence ID" value="NZ_CP183983.1"/>
</dbReference>
<dbReference type="InterPro" id="IPR006260">
    <property type="entry name" value="TonB/TolA_C"/>
</dbReference>
<gene>
    <name evidence="12" type="ORF">ISP20_20400</name>
</gene>
<dbReference type="PANTHER" id="PTHR33446:SF2">
    <property type="entry name" value="PROTEIN TONB"/>
    <property type="match status" value="1"/>
</dbReference>
<keyword evidence="4" id="KW-1003">Cell membrane</keyword>
<feature type="chain" id="PRO_5045794883" evidence="10">
    <location>
        <begin position="25"/>
        <end position="162"/>
    </location>
</feature>
<protein>
    <submittedName>
        <fullName evidence="12">Energy transducer TonB</fullName>
    </submittedName>
</protein>
<evidence type="ECO:0000256" key="2">
    <source>
        <dbReference type="ARBA" id="ARBA00006555"/>
    </source>
</evidence>
<dbReference type="NCBIfam" id="TIGR01352">
    <property type="entry name" value="tonB_Cterm"/>
    <property type="match status" value="1"/>
</dbReference>
<keyword evidence="13" id="KW-1185">Reference proteome</keyword>
<name>A0ABS2JYH7_9GAMM</name>
<keyword evidence="3" id="KW-0813">Transport</keyword>
<evidence type="ECO:0000256" key="1">
    <source>
        <dbReference type="ARBA" id="ARBA00004383"/>
    </source>
</evidence>
<sequence length="162" mass="17340">MKVGKSGMGLKMAGFLCVAGAAMAAWTAGAYAQDQTPPDQQSVSDGTKPPVHFYSLGGFAPKQMHHTCTNTSTSPDPRPMYPAQAIRQHHEGTVLVMAKVGVDGTVIDATVEQSSGYRELDESAVNATSCRKFRPKFRDGAPVISWTRVPVNFSLNKPTAMP</sequence>
<evidence type="ECO:0000256" key="8">
    <source>
        <dbReference type="ARBA" id="ARBA00022989"/>
    </source>
</evidence>
<feature type="domain" description="TonB C-terminal" evidence="11">
    <location>
        <begin position="66"/>
        <end position="162"/>
    </location>
</feature>
<evidence type="ECO:0000256" key="7">
    <source>
        <dbReference type="ARBA" id="ARBA00022927"/>
    </source>
</evidence>